<dbReference type="RefSeq" id="WP_138188915.1">
    <property type="nucleotide sequence ID" value="NZ_LS992241.1"/>
</dbReference>
<dbReference type="GO" id="GO:0032259">
    <property type="term" value="P:methylation"/>
    <property type="evidence" value="ECO:0007669"/>
    <property type="project" value="UniProtKB-KW"/>
</dbReference>
<evidence type="ECO:0000259" key="2">
    <source>
        <dbReference type="Pfam" id="PF08484"/>
    </source>
</evidence>
<keyword evidence="3" id="KW-0808">Transferase</keyword>
<dbReference type="InterPro" id="IPR013630">
    <property type="entry name" value="Methyltransf_Zn-bd_dom_put"/>
</dbReference>
<dbReference type="EMBL" id="LS992241">
    <property type="protein sequence ID" value="SYX87271.1"/>
    <property type="molecule type" value="Genomic_DNA"/>
</dbReference>
<feature type="domain" description="Methyltransferase putative zinc binding" evidence="1">
    <location>
        <begin position="5"/>
        <end position="66"/>
    </location>
</feature>
<dbReference type="SUPFAM" id="SSF53335">
    <property type="entry name" value="S-adenosyl-L-methionine-dependent methyltransferases"/>
    <property type="match status" value="1"/>
</dbReference>
<dbReference type="GO" id="GO:0008168">
    <property type="term" value="F:methyltransferase activity"/>
    <property type="evidence" value="ECO:0007669"/>
    <property type="project" value="UniProtKB-KW"/>
</dbReference>
<dbReference type="InterPro" id="IPR038576">
    <property type="entry name" value="Methyltransf_Zn-bd_dom_put_sf"/>
</dbReference>
<dbReference type="Pfam" id="PF08484">
    <property type="entry name" value="Methyltransf_14"/>
    <property type="match status" value="1"/>
</dbReference>
<evidence type="ECO:0000313" key="4">
    <source>
        <dbReference type="Proteomes" id="UP000304148"/>
    </source>
</evidence>
<reference evidence="4" key="1">
    <citation type="submission" date="2018-08" db="EMBL/GenBank/DDBJ databases">
        <authorList>
            <person name="Chevrot R."/>
        </authorList>
    </citation>
    <scope>NUCLEOTIDE SEQUENCE [LARGE SCALE GENOMIC DNA]</scope>
</reference>
<evidence type="ECO:0000259" key="1">
    <source>
        <dbReference type="Pfam" id="PF08421"/>
    </source>
</evidence>
<dbReference type="CDD" id="cd02440">
    <property type="entry name" value="AdoMet_MTases"/>
    <property type="match status" value="1"/>
</dbReference>
<dbReference type="Gene3D" id="6.20.50.110">
    <property type="entry name" value="Methyltransferase, zinc-binding domain"/>
    <property type="match status" value="1"/>
</dbReference>
<dbReference type="Pfam" id="PF13489">
    <property type="entry name" value="Methyltransf_23"/>
    <property type="match status" value="1"/>
</dbReference>
<keyword evidence="3" id="KW-0489">Methyltransferase</keyword>
<gene>
    <name evidence="3" type="ORF">PBLR_15701</name>
</gene>
<dbReference type="InterPro" id="IPR029063">
    <property type="entry name" value="SAM-dependent_MTases_sf"/>
</dbReference>
<dbReference type="PANTHER" id="PTHR43861:SF5">
    <property type="entry name" value="BLL5978 PROTEIN"/>
    <property type="match status" value="1"/>
</dbReference>
<organism evidence="3 4">
    <name type="scientific">Paenibacillus alvei</name>
    <name type="common">Bacillus alvei</name>
    <dbReference type="NCBI Taxonomy" id="44250"/>
    <lineage>
        <taxon>Bacteria</taxon>
        <taxon>Bacillati</taxon>
        <taxon>Bacillota</taxon>
        <taxon>Bacilli</taxon>
        <taxon>Bacillales</taxon>
        <taxon>Paenibacillaceae</taxon>
        <taxon>Paenibacillus</taxon>
    </lineage>
</organism>
<dbReference type="Gene3D" id="3.40.50.150">
    <property type="entry name" value="Vaccinia Virus protein VP39"/>
    <property type="match status" value="1"/>
</dbReference>
<sequence>MNSNCRICGTQLVHTFVDLGQSPLANAFLTPEELGDAEPYYPLHSYVCDTCCLVQLDQFASPASIFKHYLYLSSYSTSWLKHAEQYTDMAIRRFQLNGDSQVIEIASNDGYLLQYFHQQGIRTLGIEPASNVAQLARDKGIPTKAEFFGQRLAEELVKDEGISGNLIVANNVLAHVPDVQDFVAGLKRLLHPEGTITIEFPHVLNLIRFKQFDTIYHEHFSYFSLFSAQQLFSMHGLQVTDVEELSTHGGSLRLYVMHENKNRLAAAAVQKVLEQERQNGLHDWRAYTAFAQQVEQMREDIIRFMMEARNQGKLVAGYGAPAKGNTLLNYCGFHTAWLPFTVDQNPYKQGLYLPGSQIPIRSPEELKRVRPDYVLILPWNLKEEIMEQCAYIREWGGKFVIFVPEIEVV</sequence>
<name>A0A383RKR9_PAEAL</name>
<dbReference type="Proteomes" id="UP000304148">
    <property type="component" value="Chromosome"/>
</dbReference>
<dbReference type="InterPro" id="IPR013691">
    <property type="entry name" value="MeTrfase_14"/>
</dbReference>
<accession>A0A383RKR9</accession>
<dbReference type="Gene3D" id="3.40.50.720">
    <property type="entry name" value="NAD(P)-binding Rossmann-like Domain"/>
    <property type="match status" value="1"/>
</dbReference>
<dbReference type="PANTHER" id="PTHR43861">
    <property type="entry name" value="TRANS-ACONITATE 2-METHYLTRANSFERASE-RELATED"/>
    <property type="match status" value="1"/>
</dbReference>
<feature type="domain" description="C-methyltransferase" evidence="2">
    <location>
        <begin position="247"/>
        <end position="404"/>
    </location>
</feature>
<dbReference type="AlphaFoldDB" id="A0A383RKR9"/>
<evidence type="ECO:0000313" key="3">
    <source>
        <dbReference type="EMBL" id="SYX87271.1"/>
    </source>
</evidence>
<protein>
    <submittedName>
        <fullName evidence="3">SAM-dependent methyltransferase</fullName>
    </submittedName>
</protein>
<dbReference type="Pfam" id="PF08421">
    <property type="entry name" value="Methyltransf_13"/>
    <property type="match status" value="1"/>
</dbReference>
<proteinExistence type="predicted"/>
<dbReference type="Gene3D" id="6.10.250.3100">
    <property type="match status" value="1"/>
</dbReference>